<organism evidence="3 4">
    <name type="scientific">Daedalea quercina L-15889</name>
    <dbReference type="NCBI Taxonomy" id="1314783"/>
    <lineage>
        <taxon>Eukaryota</taxon>
        <taxon>Fungi</taxon>
        <taxon>Dikarya</taxon>
        <taxon>Basidiomycota</taxon>
        <taxon>Agaricomycotina</taxon>
        <taxon>Agaricomycetes</taxon>
        <taxon>Polyporales</taxon>
        <taxon>Fomitopsis</taxon>
    </lineage>
</organism>
<dbReference type="PANTHER" id="PTHR38926:SF5">
    <property type="entry name" value="F-BOX AND LEUCINE-RICH REPEAT PROTEIN 6"/>
    <property type="match status" value="1"/>
</dbReference>
<dbReference type="STRING" id="1314783.A0A165U994"/>
<evidence type="ECO:0000313" key="3">
    <source>
        <dbReference type="EMBL" id="KZT74582.1"/>
    </source>
</evidence>
<reference evidence="3 4" key="1">
    <citation type="journal article" date="2016" name="Mol. Biol. Evol.">
        <title>Comparative Genomics of Early-Diverging Mushroom-Forming Fungi Provides Insights into the Origins of Lignocellulose Decay Capabilities.</title>
        <authorList>
            <person name="Nagy L.G."/>
            <person name="Riley R."/>
            <person name="Tritt A."/>
            <person name="Adam C."/>
            <person name="Daum C."/>
            <person name="Floudas D."/>
            <person name="Sun H."/>
            <person name="Yadav J.S."/>
            <person name="Pangilinan J."/>
            <person name="Larsson K.H."/>
            <person name="Matsuura K."/>
            <person name="Barry K."/>
            <person name="Labutti K."/>
            <person name="Kuo R."/>
            <person name="Ohm R.A."/>
            <person name="Bhattacharya S.S."/>
            <person name="Shirouzu T."/>
            <person name="Yoshinaga Y."/>
            <person name="Martin F.M."/>
            <person name="Grigoriev I.V."/>
            <person name="Hibbett D.S."/>
        </authorList>
    </citation>
    <scope>NUCLEOTIDE SEQUENCE [LARGE SCALE GENOMIC DNA]</scope>
    <source>
        <strain evidence="3 4">L-15889</strain>
    </source>
</reference>
<gene>
    <name evidence="3" type="ORF">DAEQUDRAFT_200344</name>
</gene>
<dbReference type="Gene3D" id="3.80.10.10">
    <property type="entry name" value="Ribonuclease Inhibitor"/>
    <property type="match status" value="1"/>
</dbReference>
<dbReference type="InterPro" id="IPR006553">
    <property type="entry name" value="Leu-rich_rpt_Cys-con_subtyp"/>
</dbReference>
<dbReference type="SMART" id="SM00367">
    <property type="entry name" value="LRR_CC"/>
    <property type="match status" value="1"/>
</dbReference>
<dbReference type="PANTHER" id="PTHR38926">
    <property type="entry name" value="F-BOX DOMAIN CONTAINING PROTEIN, EXPRESSED"/>
    <property type="match status" value="1"/>
</dbReference>
<dbReference type="EMBL" id="KV429033">
    <property type="protein sequence ID" value="KZT74582.1"/>
    <property type="molecule type" value="Genomic_DNA"/>
</dbReference>
<feature type="domain" description="F-box" evidence="2">
    <location>
        <begin position="73"/>
        <end position="120"/>
    </location>
</feature>
<feature type="compositionally biased region" description="Low complexity" evidence="1">
    <location>
        <begin position="383"/>
        <end position="398"/>
    </location>
</feature>
<evidence type="ECO:0000259" key="2">
    <source>
        <dbReference type="Pfam" id="PF12937"/>
    </source>
</evidence>
<dbReference type="SUPFAM" id="SSF52047">
    <property type="entry name" value="RNI-like"/>
    <property type="match status" value="1"/>
</dbReference>
<evidence type="ECO:0000256" key="1">
    <source>
        <dbReference type="SAM" id="MobiDB-lite"/>
    </source>
</evidence>
<dbReference type="InterPro" id="IPR036047">
    <property type="entry name" value="F-box-like_dom_sf"/>
</dbReference>
<dbReference type="Gene3D" id="1.20.1280.50">
    <property type="match status" value="1"/>
</dbReference>
<evidence type="ECO:0000313" key="4">
    <source>
        <dbReference type="Proteomes" id="UP000076727"/>
    </source>
</evidence>
<dbReference type="InterPro" id="IPR032675">
    <property type="entry name" value="LRR_dom_sf"/>
</dbReference>
<sequence>MTLPFDLAVYRGEPTPQEILSSHTQVHRHELAITSIHARIASLLAEIAQLRVEEAQHHEAIHTCKGVTTLARRIPDELLAQIFEQCVADGWTRGPVVVSAVCSAWRRAARAPRVWRHVYVNCSSPDALARTRYWLGMTRAGPLDVTVVSVWNPTWQLEEIIDLLLQHAARWRTLAIESTSLYQVNVLLVRIPLMRTRAPALREVSIDTEVHFDETVDDGATDVVGLADAFSPATAPALTTLRYFANVVPRAPIFPAHIQHLTISATESPVQRPLAADDLLTVLAGVPHLRSLTLSMPLNYERAYVLLPDPARAVVLPFLETLILYGPTDLNEFLFHIRAPRIRRLHLRSLEDMGYRQQPIAPSLLRFLERSAPASFADESELAALNSPSPPLNSNSREPLSELSPEAGAVPLELLELHDIDLAPEAFAAIFRALPDLRELRLHESSISDGTLRLLHGPHGLCPRLTRVDFRWCGHLSGKALVELVKSRLPRMTSGTESDESIEIGVFNPTTAANASEGGDDAAEGAADSVEEVAVINCCFVEEQDVLELARLTTCRVVMREVDEDYCRMYPTLLP</sequence>
<proteinExistence type="predicted"/>
<dbReference type="Proteomes" id="UP000076727">
    <property type="component" value="Unassembled WGS sequence"/>
</dbReference>
<keyword evidence="4" id="KW-1185">Reference proteome</keyword>
<dbReference type="AlphaFoldDB" id="A0A165U994"/>
<dbReference type="Pfam" id="PF12937">
    <property type="entry name" value="F-box-like"/>
    <property type="match status" value="1"/>
</dbReference>
<protein>
    <recommendedName>
        <fullName evidence="2">F-box domain-containing protein</fullName>
    </recommendedName>
</protein>
<accession>A0A165U994</accession>
<dbReference type="SUPFAM" id="SSF81383">
    <property type="entry name" value="F-box domain"/>
    <property type="match status" value="1"/>
</dbReference>
<dbReference type="OrthoDB" id="3063971at2759"/>
<feature type="region of interest" description="Disordered" evidence="1">
    <location>
        <begin position="383"/>
        <end position="403"/>
    </location>
</feature>
<dbReference type="InterPro" id="IPR001810">
    <property type="entry name" value="F-box_dom"/>
</dbReference>
<name>A0A165U994_9APHY</name>